<dbReference type="Proteomes" id="UP001517367">
    <property type="component" value="Unassembled WGS sequence"/>
</dbReference>
<organism evidence="2 3">
    <name type="scientific">Pedobacter helvus</name>
    <dbReference type="NCBI Taxonomy" id="2563444"/>
    <lineage>
        <taxon>Bacteria</taxon>
        <taxon>Pseudomonadati</taxon>
        <taxon>Bacteroidota</taxon>
        <taxon>Sphingobacteriia</taxon>
        <taxon>Sphingobacteriales</taxon>
        <taxon>Sphingobacteriaceae</taxon>
        <taxon>Pedobacter</taxon>
    </lineage>
</organism>
<dbReference type="RefSeq" id="WP_138727461.1">
    <property type="nucleotide sequence ID" value="NZ_SRMP02000001.1"/>
</dbReference>
<name>A0ABW9JD32_9SPHI</name>
<protein>
    <submittedName>
        <fullName evidence="2">Uncharacterized protein</fullName>
    </submittedName>
</protein>
<evidence type="ECO:0000313" key="3">
    <source>
        <dbReference type="Proteomes" id="UP001517367"/>
    </source>
</evidence>
<keyword evidence="3" id="KW-1185">Reference proteome</keyword>
<keyword evidence="1" id="KW-0732">Signal</keyword>
<evidence type="ECO:0000256" key="1">
    <source>
        <dbReference type="SAM" id="SignalP"/>
    </source>
</evidence>
<gene>
    <name evidence="2" type="ORF">E5L68_000525</name>
</gene>
<comment type="caution">
    <text evidence="2">The sequence shown here is derived from an EMBL/GenBank/DDBJ whole genome shotgun (WGS) entry which is preliminary data.</text>
</comment>
<sequence>MKKYLYLLLCLLNSTTFAQEINLKKRRPNALTGSEFAKSIADTNLSLAAREKLIYTEVKNGNIPSFLRKLKPIQIEKVINGTNYKLKFYVLPDYLSIGTDSNFFYIPTTPMLAQQIADLTGSLLPTKAMVDEIYTNAKIKLEPQPIAPSKEMITVPLFIAHNQMVLNQLEAFKERHLQSELTAGNKKDIIISNKIYGQPTQRVVIYGWHKLDGKAIQPVYNKHTNTWADYSHGVRLISNIGYLNGKRIKLTDLLKDQVLHELLSDEGVIPTAKYPIK</sequence>
<proteinExistence type="predicted"/>
<dbReference type="EMBL" id="SRMP02000001">
    <property type="protein sequence ID" value="MFN0289851.1"/>
    <property type="molecule type" value="Genomic_DNA"/>
</dbReference>
<feature type="chain" id="PRO_5045341911" evidence="1">
    <location>
        <begin position="19"/>
        <end position="277"/>
    </location>
</feature>
<reference evidence="2 3" key="1">
    <citation type="submission" date="2024-12" db="EMBL/GenBank/DDBJ databases">
        <authorList>
            <person name="Hu S."/>
        </authorList>
    </citation>
    <scope>NUCLEOTIDE SEQUENCE [LARGE SCALE GENOMIC DNA]</scope>
    <source>
        <strain evidence="2 3">P-25</strain>
    </source>
</reference>
<evidence type="ECO:0000313" key="2">
    <source>
        <dbReference type="EMBL" id="MFN0289851.1"/>
    </source>
</evidence>
<accession>A0ABW9JD32</accession>
<feature type="signal peptide" evidence="1">
    <location>
        <begin position="1"/>
        <end position="18"/>
    </location>
</feature>